<sequence length="471" mass="52018">MPFNAPRVSLLSIFFTSSETHAALAVYRKMNYLRNRSLKRLMSMGRRSNPDDDCGVVLADAADSPPPPPPATTPGVCSGRWMEQRTLSYLGSRSVRRLLSLGRRSSADDDCVVGVVDADPFTPPPTKPTWRCFSYEEVDRATNGFHPDNVVGRGGYGEVYCGILDDGRAVAVKRLAASAAVAADEKKEKDFLTELGTVGHVRHPNVSSLLGCCVDRGLHLVFEFSTRGSVSANLHDEKRPAMSWRQRHGVAVGTARGLRYLHKGCARRIIHRDIKASNILLDADYEPQISDFGLARWLPSEWTHHAIAPIEGTFGCLAPEYFTHGIVDEKTDVFAFGVFLLELISGRKPVDGSHMSLLAWAKPYLNDGVVQGLVDPRLGDGYDAGQLRRLMFVASLCARPAAAWRPTMTEVLELLEAGEISQERWQMPEEAVEDEFWDFDDLTDFEDDDDYDGESDSPSIPSSACSIHAND</sequence>
<feature type="compositionally biased region" description="Acidic residues" evidence="8">
    <location>
        <begin position="442"/>
        <end position="455"/>
    </location>
</feature>
<dbReference type="Pfam" id="PF07714">
    <property type="entry name" value="PK_Tyr_Ser-Thr"/>
    <property type="match status" value="1"/>
</dbReference>
<keyword evidence="1 7" id="KW-0723">Serine/threonine-protein kinase</keyword>
<dbReference type="InterPro" id="IPR011009">
    <property type="entry name" value="Kinase-like_dom_sf"/>
</dbReference>
<evidence type="ECO:0000256" key="8">
    <source>
        <dbReference type="SAM" id="MobiDB-lite"/>
    </source>
</evidence>
<keyword evidence="3 6" id="KW-0547">Nucleotide-binding</keyword>
<protein>
    <recommendedName>
        <fullName evidence="9">Protein kinase domain-containing protein</fullName>
    </recommendedName>
</protein>
<dbReference type="SUPFAM" id="SSF56112">
    <property type="entry name" value="Protein kinase-like (PK-like)"/>
    <property type="match status" value="1"/>
</dbReference>
<dbReference type="FunFam" id="1.10.510.10:FF:000423">
    <property type="entry name" value="Putative receptor-like serine/threonine-protein kinase"/>
    <property type="match status" value="1"/>
</dbReference>
<dbReference type="PROSITE" id="PS00107">
    <property type="entry name" value="PROTEIN_KINASE_ATP"/>
    <property type="match status" value="1"/>
</dbReference>
<dbReference type="AlphaFoldDB" id="A0AAD8TQL0"/>
<feature type="binding site" evidence="6">
    <location>
        <position position="173"/>
    </location>
    <ligand>
        <name>ATP</name>
        <dbReference type="ChEBI" id="CHEBI:30616"/>
    </ligand>
</feature>
<dbReference type="EMBL" id="JAUUTY010000002">
    <property type="protein sequence ID" value="KAK1686007.1"/>
    <property type="molecule type" value="Genomic_DNA"/>
</dbReference>
<dbReference type="InterPro" id="IPR001245">
    <property type="entry name" value="Ser-Thr/Tyr_kinase_cat_dom"/>
</dbReference>
<keyword evidence="5 6" id="KW-0067">ATP-binding</keyword>
<dbReference type="InterPro" id="IPR017441">
    <property type="entry name" value="Protein_kinase_ATP_BS"/>
</dbReference>
<evidence type="ECO:0000256" key="1">
    <source>
        <dbReference type="ARBA" id="ARBA00022527"/>
    </source>
</evidence>
<dbReference type="PANTHER" id="PTHR47987:SF20">
    <property type="entry name" value="OS04G0654600 PROTEIN"/>
    <property type="match status" value="1"/>
</dbReference>
<dbReference type="InterPro" id="IPR046958">
    <property type="entry name" value="RBK1/2/STUNTED"/>
</dbReference>
<dbReference type="PROSITE" id="PS50011">
    <property type="entry name" value="PROTEIN_KINASE_DOM"/>
    <property type="match status" value="1"/>
</dbReference>
<dbReference type="PROSITE" id="PS00108">
    <property type="entry name" value="PROTEIN_KINASE_ST"/>
    <property type="match status" value="1"/>
</dbReference>
<reference evidence="10" key="1">
    <citation type="submission" date="2023-07" db="EMBL/GenBank/DDBJ databases">
        <title>A chromosome-level genome assembly of Lolium multiflorum.</title>
        <authorList>
            <person name="Chen Y."/>
            <person name="Copetti D."/>
            <person name="Kolliker R."/>
            <person name="Studer B."/>
        </authorList>
    </citation>
    <scope>NUCLEOTIDE SEQUENCE</scope>
    <source>
        <strain evidence="10">02402/16</strain>
        <tissue evidence="10">Leaf</tissue>
    </source>
</reference>
<feature type="region of interest" description="Disordered" evidence="8">
    <location>
        <begin position="442"/>
        <end position="471"/>
    </location>
</feature>
<name>A0AAD8TQL0_LOLMU</name>
<evidence type="ECO:0000256" key="5">
    <source>
        <dbReference type="ARBA" id="ARBA00022840"/>
    </source>
</evidence>
<feature type="compositionally biased region" description="Low complexity" evidence="8">
    <location>
        <begin position="456"/>
        <end position="471"/>
    </location>
</feature>
<evidence type="ECO:0000259" key="9">
    <source>
        <dbReference type="PROSITE" id="PS50011"/>
    </source>
</evidence>
<comment type="caution">
    <text evidence="10">The sequence shown here is derived from an EMBL/GenBank/DDBJ whole genome shotgun (WGS) entry which is preliminary data.</text>
</comment>
<evidence type="ECO:0000313" key="10">
    <source>
        <dbReference type="EMBL" id="KAK1686007.1"/>
    </source>
</evidence>
<dbReference type="Gene3D" id="1.10.510.10">
    <property type="entry name" value="Transferase(Phosphotransferase) domain 1"/>
    <property type="match status" value="1"/>
</dbReference>
<dbReference type="Gene3D" id="3.30.200.20">
    <property type="entry name" value="Phosphorylase Kinase, domain 1"/>
    <property type="match status" value="1"/>
</dbReference>
<dbReference type="GO" id="GO:0005524">
    <property type="term" value="F:ATP binding"/>
    <property type="evidence" value="ECO:0007669"/>
    <property type="project" value="UniProtKB-UniRule"/>
</dbReference>
<evidence type="ECO:0000256" key="3">
    <source>
        <dbReference type="ARBA" id="ARBA00022741"/>
    </source>
</evidence>
<keyword evidence="2" id="KW-0808">Transferase</keyword>
<proteinExistence type="inferred from homology"/>
<dbReference type="PANTHER" id="PTHR47987">
    <property type="entry name" value="OS08G0249100 PROTEIN"/>
    <property type="match status" value="1"/>
</dbReference>
<dbReference type="SMART" id="SM00220">
    <property type="entry name" value="S_TKc"/>
    <property type="match status" value="1"/>
</dbReference>
<dbReference type="GO" id="GO:0004674">
    <property type="term" value="F:protein serine/threonine kinase activity"/>
    <property type="evidence" value="ECO:0007669"/>
    <property type="project" value="UniProtKB-KW"/>
</dbReference>
<comment type="similarity">
    <text evidence="7">Belongs to the protein kinase superfamily.</text>
</comment>
<dbReference type="InterPro" id="IPR008271">
    <property type="entry name" value="Ser/Thr_kinase_AS"/>
</dbReference>
<evidence type="ECO:0000313" key="11">
    <source>
        <dbReference type="Proteomes" id="UP001231189"/>
    </source>
</evidence>
<keyword evidence="4" id="KW-0418">Kinase</keyword>
<dbReference type="InterPro" id="IPR000719">
    <property type="entry name" value="Prot_kinase_dom"/>
</dbReference>
<accession>A0AAD8TQL0</accession>
<keyword evidence="11" id="KW-1185">Reference proteome</keyword>
<organism evidence="10 11">
    <name type="scientific">Lolium multiflorum</name>
    <name type="common">Italian ryegrass</name>
    <name type="synonym">Lolium perenne subsp. multiflorum</name>
    <dbReference type="NCBI Taxonomy" id="4521"/>
    <lineage>
        <taxon>Eukaryota</taxon>
        <taxon>Viridiplantae</taxon>
        <taxon>Streptophyta</taxon>
        <taxon>Embryophyta</taxon>
        <taxon>Tracheophyta</taxon>
        <taxon>Spermatophyta</taxon>
        <taxon>Magnoliopsida</taxon>
        <taxon>Liliopsida</taxon>
        <taxon>Poales</taxon>
        <taxon>Poaceae</taxon>
        <taxon>BOP clade</taxon>
        <taxon>Pooideae</taxon>
        <taxon>Poodae</taxon>
        <taxon>Poeae</taxon>
        <taxon>Poeae Chloroplast Group 2 (Poeae type)</taxon>
        <taxon>Loliodinae</taxon>
        <taxon>Loliinae</taxon>
        <taxon>Lolium</taxon>
    </lineage>
</organism>
<dbReference type="FunFam" id="3.30.200.20:FF:000325">
    <property type="entry name" value="Putative receptor-like serine/threonine-protein kinase"/>
    <property type="match status" value="1"/>
</dbReference>
<evidence type="ECO:0000256" key="2">
    <source>
        <dbReference type="ARBA" id="ARBA00022679"/>
    </source>
</evidence>
<gene>
    <name evidence="10" type="ORF">QYE76_046855</name>
</gene>
<evidence type="ECO:0000256" key="6">
    <source>
        <dbReference type="PROSITE-ProRule" id="PRU10141"/>
    </source>
</evidence>
<dbReference type="Proteomes" id="UP001231189">
    <property type="component" value="Unassembled WGS sequence"/>
</dbReference>
<evidence type="ECO:0000256" key="7">
    <source>
        <dbReference type="RuleBase" id="RU000304"/>
    </source>
</evidence>
<feature type="domain" description="Protein kinase" evidence="9">
    <location>
        <begin position="145"/>
        <end position="426"/>
    </location>
</feature>
<evidence type="ECO:0000256" key="4">
    <source>
        <dbReference type="ARBA" id="ARBA00022777"/>
    </source>
</evidence>